<accession>A0ABX2ESS0</accession>
<keyword evidence="2" id="KW-1185">Reference proteome</keyword>
<name>A0ABX2ESS0_9BURK</name>
<dbReference type="InterPro" id="IPR043129">
    <property type="entry name" value="ATPase_NBD"/>
</dbReference>
<dbReference type="InterPro" id="IPR000600">
    <property type="entry name" value="ROK"/>
</dbReference>
<dbReference type="PANTHER" id="PTHR18964">
    <property type="entry name" value="ROK (REPRESSOR, ORF, KINASE) FAMILY"/>
    <property type="match status" value="1"/>
</dbReference>
<reference evidence="1 2" key="1">
    <citation type="submission" date="2020-05" db="EMBL/GenBank/DDBJ databases">
        <title>Aquincola sp. isolate from soil.</title>
        <authorList>
            <person name="Han J."/>
            <person name="Kim D.-U."/>
        </authorList>
    </citation>
    <scope>NUCLEOTIDE SEQUENCE [LARGE SCALE GENOMIC DNA]</scope>
    <source>
        <strain evidence="1 2">S2</strain>
    </source>
</reference>
<protein>
    <submittedName>
        <fullName evidence="1">ROK family protein</fullName>
    </submittedName>
</protein>
<dbReference type="Gene3D" id="3.30.420.40">
    <property type="match status" value="2"/>
</dbReference>
<comment type="caution">
    <text evidence="1">The sequence shown here is derived from an EMBL/GenBank/DDBJ whole genome shotgun (WGS) entry which is preliminary data.</text>
</comment>
<dbReference type="PANTHER" id="PTHR18964:SF169">
    <property type="entry name" value="N-ACETYLMANNOSAMINE KINASE"/>
    <property type="match status" value="1"/>
</dbReference>
<dbReference type="Proteomes" id="UP000737171">
    <property type="component" value="Unassembled WGS sequence"/>
</dbReference>
<evidence type="ECO:0000313" key="1">
    <source>
        <dbReference type="EMBL" id="NRF71557.1"/>
    </source>
</evidence>
<proteinExistence type="predicted"/>
<dbReference type="SUPFAM" id="SSF53067">
    <property type="entry name" value="Actin-like ATPase domain"/>
    <property type="match status" value="1"/>
</dbReference>
<evidence type="ECO:0000313" key="2">
    <source>
        <dbReference type="Proteomes" id="UP000737171"/>
    </source>
</evidence>
<dbReference type="Pfam" id="PF00480">
    <property type="entry name" value="ROK"/>
    <property type="match status" value="1"/>
</dbReference>
<organism evidence="1 2">
    <name type="scientific">Pseudaquabacterium terrae</name>
    <dbReference type="NCBI Taxonomy" id="2732868"/>
    <lineage>
        <taxon>Bacteria</taxon>
        <taxon>Pseudomonadati</taxon>
        <taxon>Pseudomonadota</taxon>
        <taxon>Betaproteobacteria</taxon>
        <taxon>Burkholderiales</taxon>
        <taxon>Sphaerotilaceae</taxon>
        <taxon>Pseudaquabacterium</taxon>
    </lineage>
</organism>
<gene>
    <name evidence="1" type="ORF">HLB44_31680</name>
</gene>
<dbReference type="EMBL" id="JABRWJ010000012">
    <property type="protein sequence ID" value="NRF71557.1"/>
    <property type="molecule type" value="Genomic_DNA"/>
</dbReference>
<sequence length="284" mass="29298">MRVSPVIALDIGGTHSRAALIDDGRIGWRAAVPTPGLAGPDAVIDALLQLLAPLRTPPAVPVGVAIAGLVVDDDRVTMHNGAVFRGWTGFPLARALRERLDRPVTVINDARAAAWGEHRFGAGRGCREFLFVTVSTGVGAGLVLDGRLHRAGNGFDAELGETLADGGRTTLEDIASGTALTRRALALGFGSAAALCDAAEAGDVRADAAWREGTTALALKLADLAVLLGVRRCAIGGGLGLRSGTLARLQQALDALPPMYRMQLVPAELGADAGLQGAADWALR</sequence>